<name>A0A9C9EN70_UNCW3</name>
<dbReference type="SUPFAM" id="SSF52242">
    <property type="entry name" value="Cobalamin (vitamin B12)-binding domain"/>
    <property type="match status" value="1"/>
</dbReference>
<dbReference type="Pfam" id="PF02310">
    <property type="entry name" value="B12-binding"/>
    <property type="match status" value="1"/>
</dbReference>
<dbReference type="Gene3D" id="3.40.50.280">
    <property type="entry name" value="Cobalamin-binding domain"/>
    <property type="match status" value="1"/>
</dbReference>
<organism evidence="8 9">
    <name type="scientific">candidate division WOR-3 bacterium</name>
    <dbReference type="NCBI Taxonomy" id="2052148"/>
    <lineage>
        <taxon>Bacteria</taxon>
        <taxon>Bacteria division WOR-3</taxon>
    </lineage>
</organism>
<keyword evidence="4" id="KW-0408">Iron</keyword>
<feature type="domain" description="Radical SAM core" evidence="7">
    <location>
        <begin position="312"/>
        <end position="539"/>
    </location>
</feature>
<protein>
    <submittedName>
        <fullName evidence="8">Radical SAM protein</fullName>
    </submittedName>
</protein>
<evidence type="ECO:0000256" key="2">
    <source>
        <dbReference type="ARBA" id="ARBA00022691"/>
    </source>
</evidence>
<feature type="domain" description="B12-binding" evidence="6">
    <location>
        <begin position="129"/>
        <end position="271"/>
    </location>
</feature>
<dbReference type="SUPFAM" id="SSF102114">
    <property type="entry name" value="Radical SAM enzymes"/>
    <property type="match status" value="1"/>
</dbReference>
<dbReference type="SFLD" id="SFLDG01082">
    <property type="entry name" value="B12-binding_domain_containing"/>
    <property type="match status" value="1"/>
</dbReference>
<evidence type="ECO:0000259" key="7">
    <source>
        <dbReference type="PROSITE" id="PS51918"/>
    </source>
</evidence>
<reference evidence="8" key="1">
    <citation type="journal article" date="2020" name="mSystems">
        <title>Genome- and Community-Level Interaction Insights into Carbon Utilization and Element Cycling Functions of Hydrothermarchaeota in Hydrothermal Sediment.</title>
        <authorList>
            <person name="Zhou Z."/>
            <person name="Liu Y."/>
            <person name="Xu W."/>
            <person name="Pan J."/>
            <person name="Luo Z.H."/>
            <person name="Li M."/>
        </authorList>
    </citation>
    <scope>NUCLEOTIDE SEQUENCE</scope>
    <source>
        <strain evidence="8">HyVt-388</strain>
    </source>
</reference>
<dbReference type="PROSITE" id="PS51918">
    <property type="entry name" value="RADICAL_SAM"/>
    <property type="match status" value="1"/>
</dbReference>
<evidence type="ECO:0000313" key="9">
    <source>
        <dbReference type="Proteomes" id="UP000885826"/>
    </source>
</evidence>
<dbReference type="GO" id="GO:0031419">
    <property type="term" value="F:cobalamin binding"/>
    <property type="evidence" value="ECO:0007669"/>
    <property type="project" value="InterPro"/>
</dbReference>
<evidence type="ECO:0000313" key="8">
    <source>
        <dbReference type="EMBL" id="HEC79070.1"/>
    </source>
</evidence>
<sequence>MKISLIFPPHWDIESPYPSLPCLTAFLRKKGHKVFQYDLNIELFNYLLTTEFLEKAVEHIHSRYKELSSAKFLDLTTARLLAKMEEIIVCGKYVAKDIEDAKGILRVLPDRNKLKEYIIKVDWAWRCINRGFNIITVAFLYPSYVGKDYYLFNPAVETLGQVINVYKRFPGEITSFLRARVEQIIATNPQIIGISIVSIVQLTFALLLSEFIRERNKNIFIVFGGPFLSLFAKECFKLKSLLNYIDGIIFYEGEQALDDLCDSLSGCKSWYNCRNLFWKKNKSYVCNKPFYYEDPNFLPPPDYDGLPLKLYLSPRLVIGLPVAIGCYWNKCTFCSYNNNYFGPYREKSPSKIAADMSYLAQKYDTNLFHLISSCISPRWADLLANKITDQGFLWTGMFRFEKSLSRNILKKLKSSGLYQIQFGLESASPRILKLMCKGIDLNAARNILRRCKELGIFVHIYVINNFPTETTYDFMQTLNFLKQQKRNITSFFITEFVLALNSPIWKDPSKFGLAEEVQQYFMKNKADIILFPGIEIKHRRDITTQLLADFASQLEDSFKSFNHYRYYYRMPTFHGASIYMLMALTTIKGNFQTNIDTGTKKQINIAKFSFCKWKEGLIFHTFTYPEREIKRNGLPDMSMVVRPTSPNKTEDFTKWYKIYIFDPKTEKLIRLAGELNTILTDLGSWINVDNLIDKFAKEMNTSKTIAKKLVYKFLNLLYTKGLIFIKQINGAKI</sequence>
<dbReference type="EMBL" id="DRIG01000086">
    <property type="protein sequence ID" value="HEC79070.1"/>
    <property type="molecule type" value="Genomic_DNA"/>
</dbReference>
<accession>A0A9C9EN70</accession>
<dbReference type="InterPro" id="IPR036724">
    <property type="entry name" value="Cobalamin-bd_sf"/>
</dbReference>
<dbReference type="Gene3D" id="3.80.30.20">
    <property type="entry name" value="tm_1862 like domain"/>
    <property type="match status" value="1"/>
</dbReference>
<dbReference type="InterPro" id="IPR007197">
    <property type="entry name" value="rSAM"/>
</dbReference>
<evidence type="ECO:0000256" key="4">
    <source>
        <dbReference type="ARBA" id="ARBA00023004"/>
    </source>
</evidence>
<dbReference type="InterPro" id="IPR006638">
    <property type="entry name" value="Elp3/MiaA/NifB-like_rSAM"/>
</dbReference>
<dbReference type="InterPro" id="IPR051198">
    <property type="entry name" value="BchE-like"/>
</dbReference>
<evidence type="ECO:0000259" key="6">
    <source>
        <dbReference type="PROSITE" id="PS51332"/>
    </source>
</evidence>
<evidence type="ECO:0000256" key="3">
    <source>
        <dbReference type="ARBA" id="ARBA00022723"/>
    </source>
</evidence>
<evidence type="ECO:0000256" key="1">
    <source>
        <dbReference type="ARBA" id="ARBA00001966"/>
    </source>
</evidence>
<dbReference type="InterPro" id="IPR058240">
    <property type="entry name" value="rSAM_sf"/>
</dbReference>
<dbReference type="Pfam" id="PF04055">
    <property type="entry name" value="Radical_SAM"/>
    <property type="match status" value="1"/>
</dbReference>
<dbReference type="PANTHER" id="PTHR43409">
    <property type="entry name" value="ANAEROBIC MAGNESIUM-PROTOPORPHYRIN IX MONOMETHYL ESTER CYCLASE-RELATED"/>
    <property type="match status" value="1"/>
</dbReference>
<proteinExistence type="predicted"/>
<keyword evidence="5" id="KW-0411">Iron-sulfur</keyword>
<dbReference type="AlphaFoldDB" id="A0A9C9EN70"/>
<dbReference type="InterPro" id="IPR006158">
    <property type="entry name" value="Cobalamin-bd"/>
</dbReference>
<dbReference type="PROSITE" id="PS51332">
    <property type="entry name" value="B12_BINDING"/>
    <property type="match status" value="1"/>
</dbReference>
<dbReference type="InterPro" id="IPR023404">
    <property type="entry name" value="rSAM_horseshoe"/>
</dbReference>
<dbReference type="SFLD" id="SFLDS00029">
    <property type="entry name" value="Radical_SAM"/>
    <property type="match status" value="1"/>
</dbReference>
<comment type="cofactor">
    <cofactor evidence="1">
        <name>[4Fe-4S] cluster</name>
        <dbReference type="ChEBI" id="CHEBI:49883"/>
    </cofactor>
</comment>
<evidence type="ECO:0000256" key="5">
    <source>
        <dbReference type="ARBA" id="ARBA00023014"/>
    </source>
</evidence>
<dbReference type="PANTHER" id="PTHR43409:SF7">
    <property type="entry name" value="BLL1977 PROTEIN"/>
    <property type="match status" value="1"/>
</dbReference>
<comment type="caution">
    <text evidence="8">The sequence shown here is derived from an EMBL/GenBank/DDBJ whole genome shotgun (WGS) entry which is preliminary data.</text>
</comment>
<keyword evidence="3" id="KW-0479">Metal-binding</keyword>
<dbReference type="GO" id="GO:0003824">
    <property type="term" value="F:catalytic activity"/>
    <property type="evidence" value="ECO:0007669"/>
    <property type="project" value="InterPro"/>
</dbReference>
<keyword evidence="2" id="KW-0949">S-adenosyl-L-methionine</keyword>
<dbReference type="GO" id="GO:0005829">
    <property type="term" value="C:cytosol"/>
    <property type="evidence" value="ECO:0007669"/>
    <property type="project" value="TreeGrafter"/>
</dbReference>
<dbReference type="SMART" id="SM00729">
    <property type="entry name" value="Elp3"/>
    <property type="match status" value="1"/>
</dbReference>
<gene>
    <name evidence="8" type="ORF">ENI34_08030</name>
</gene>
<dbReference type="Proteomes" id="UP000885826">
    <property type="component" value="Unassembled WGS sequence"/>
</dbReference>
<dbReference type="GO" id="GO:0046872">
    <property type="term" value="F:metal ion binding"/>
    <property type="evidence" value="ECO:0007669"/>
    <property type="project" value="UniProtKB-KW"/>
</dbReference>
<dbReference type="GO" id="GO:0051536">
    <property type="term" value="F:iron-sulfur cluster binding"/>
    <property type="evidence" value="ECO:0007669"/>
    <property type="project" value="UniProtKB-KW"/>
</dbReference>